<sequence>MASPTIVLITGASRGIGRGIFELYAAKPNHTLIAANRNPDDGPSQELLKLPTAPGTTVQLVKVEATDDDDARKAVETLKSRGVDHVDILIANAGKATAWPKLQDAKIADIQDHINTNVYGFVRLYQAVLPLLKASKDAKLIMIGSSAAFLTAITVHGTMTNVTSNMPRNAIPFPNAVYGPTKILQHWYTKTISIAEPWLTAFPIDPGFVQTEMGNRGARAFDLEQASITVEESVQGVVKVIDASTKETHSGKLFLWTGEEAPW</sequence>
<dbReference type="Gene3D" id="3.40.50.720">
    <property type="entry name" value="NAD(P)-binding Rossmann-like Domain"/>
    <property type="match status" value="1"/>
</dbReference>
<reference evidence="2 3" key="1">
    <citation type="journal article" date="2019" name="Appl. Microbiol. Biotechnol.">
        <title>Genome sequence of Isaria javanica and comparative genome analysis insights into family S53 peptidase evolution in fungal entomopathogens.</title>
        <authorList>
            <person name="Lin R."/>
            <person name="Zhang X."/>
            <person name="Xin B."/>
            <person name="Zou M."/>
            <person name="Gao Y."/>
            <person name="Qin F."/>
            <person name="Hu Q."/>
            <person name="Xie B."/>
            <person name="Cheng X."/>
        </authorList>
    </citation>
    <scope>NUCLEOTIDE SEQUENCE [LARGE SCALE GENOMIC DNA]</scope>
    <source>
        <strain evidence="2 3">IJ1G</strain>
    </source>
</reference>
<organism evidence="2 3">
    <name type="scientific">Cordyceps javanica</name>
    <dbReference type="NCBI Taxonomy" id="43265"/>
    <lineage>
        <taxon>Eukaryota</taxon>
        <taxon>Fungi</taxon>
        <taxon>Dikarya</taxon>
        <taxon>Ascomycota</taxon>
        <taxon>Pezizomycotina</taxon>
        <taxon>Sordariomycetes</taxon>
        <taxon>Hypocreomycetidae</taxon>
        <taxon>Hypocreales</taxon>
        <taxon>Cordycipitaceae</taxon>
        <taxon>Cordyceps</taxon>
    </lineage>
</organism>
<dbReference type="GO" id="GO:0005737">
    <property type="term" value="C:cytoplasm"/>
    <property type="evidence" value="ECO:0007669"/>
    <property type="project" value="TreeGrafter"/>
</dbReference>
<dbReference type="PANTHER" id="PTHR43544:SF26">
    <property type="entry name" value="SHORT CHAIN DEHYDROGENASE_REDUCTASE FAMILY OXIDOREDUCTASE (JCVI)"/>
    <property type="match status" value="1"/>
</dbReference>
<dbReference type="InterPro" id="IPR051468">
    <property type="entry name" value="Fungal_SecMetab_SDRs"/>
</dbReference>
<dbReference type="OrthoDB" id="9876299at2759"/>
<dbReference type="PRINTS" id="PR00081">
    <property type="entry name" value="GDHRDH"/>
</dbReference>
<dbReference type="STRING" id="43265.A0A545UR61"/>
<evidence type="ECO:0000256" key="1">
    <source>
        <dbReference type="ARBA" id="ARBA00006484"/>
    </source>
</evidence>
<proteinExistence type="inferred from homology"/>
<dbReference type="InterPro" id="IPR036291">
    <property type="entry name" value="NAD(P)-bd_dom_sf"/>
</dbReference>
<dbReference type="AlphaFoldDB" id="A0A545UR61"/>
<accession>A0A545UR61</accession>
<dbReference type="EMBL" id="SPUK01000017">
    <property type="protein sequence ID" value="TQV91951.1"/>
    <property type="molecule type" value="Genomic_DNA"/>
</dbReference>
<keyword evidence="3" id="KW-1185">Reference proteome</keyword>
<comment type="caution">
    <text evidence="2">The sequence shown here is derived from an EMBL/GenBank/DDBJ whole genome shotgun (WGS) entry which is preliminary data.</text>
</comment>
<dbReference type="Pfam" id="PF00106">
    <property type="entry name" value="adh_short"/>
    <property type="match status" value="1"/>
</dbReference>
<evidence type="ECO:0000313" key="2">
    <source>
        <dbReference type="EMBL" id="TQV91951.1"/>
    </source>
</evidence>
<dbReference type="GO" id="GO:0016491">
    <property type="term" value="F:oxidoreductase activity"/>
    <property type="evidence" value="ECO:0007669"/>
    <property type="project" value="TreeGrafter"/>
</dbReference>
<dbReference type="PANTHER" id="PTHR43544">
    <property type="entry name" value="SHORT-CHAIN DEHYDROGENASE/REDUCTASE"/>
    <property type="match status" value="1"/>
</dbReference>
<evidence type="ECO:0000313" key="3">
    <source>
        <dbReference type="Proteomes" id="UP000315783"/>
    </source>
</evidence>
<dbReference type="SUPFAM" id="SSF51735">
    <property type="entry name" value="NAD(P)-binding Rossmann-fold domains"/>
    <property type="match status" value="1"/>
</dbReference>
<gene>
    <name evidence="2" type="ORF">IF1G_09536</name>
</gene>
<name>A0A545UR61_9HYPO</name>
<protein>
    <submittedName>
        <fullName evidence="2">Short-chain dehydrogenase/reductase SDR</fullName>
    </submittedName>
</protein>
<comment type="similarity">
    <text evidence="1">Belongs to the short-chain dehydrogenases/reductases (SDR) family.</text>
</comment>
<dbReference type="Proteomes" id="UP000315783">
    <property type="component" value="Unassembled WGS sequence"/>
</dbReference>
<dbReference type="InterPro" id="IPR002347">
    <property type="entry name" value="SDR_fam"/>
</dbReference>